<dbReference type="Gene3D" id="1.10.472.10">
    <property type="entry name" value="Cyclin-like"/>
    <property type="match status" value="1"/>
</dbReference>
<feature type="region of interest" description="Disordered" evidence="1">
    <location>
        <begin position="1"/>
        <end position="201"/>
    </location>
</feature>
<dbReference type="InterPro" id="IPR013922">
    <property type="entry name" value="Cyclin_PHO80-like"/>
</dbReference>
<accession>A0ABP0EHM7</accession>
<dbReference type="PANTHER" id="PTHR15615:SF94">
    <property type="entry name" value="PHO85 CYCLIN-6-RELATED"/>
    <property type="match status" value="1"/>
</dbReference>
<sequence length="659" mass="72809">MASEQPTATQSSFDEHGSQQQQQASLTESSSNHPSQTKMSNLTKHLMSSSTNNSLSSGSPSSSMPPPPSYTSISSPRNFADNDNPLPGPSTQFASFPGHLQGSSNPSGTSAYFQQRHSYSNPQQQGPVSVPVPSNFIPSTHNTPTMVNSSYSSNHSFTPHSGNHFQQYQHPPPQQHNLQQQQQQHQQFSTGSYKPMTLSQGVPTTNLSMHSANPGPSSVSAATFYQNPVSGNQPRFASSFPNSGGFNSDSNAFNHLNRIPTYQDQSPLGNVHHAANDNISGGVAGTGTGSTPSVSNMSVGSGSGSKSGARSGTDSVSGSSGQAPEFYSFTEPDHYMTYKEFLESLNAKDAEASETASRQSGTAPIQPEEHLNITEYSINDLIMMLSCLLTKIVEANDKLHPNHFDNTIAVRQKTKEEKRIRKLNRQKLKRESDEREHGESFKDESFIDEDDDSEDEEDDDDEMKNKYLANVLAFHGKNIPGISLHAYLTRVLKYCPVTSDVFLSLLVYFDRIAKKANNLKRSRNKDGEENDDGTSEQLFVMDSYNIHRLIISGITVSSKFFSDIFYKNLRYAKVGGLPLEELNYLELQFLLLLDFKLMISVEDLQNYGDLLLRFWKREQVTNELVHGGNPGNFEQAQQQPPPPTQSDDSQNQSTFLRSD</sequence>
<evidence type="ECO:0000256" key="1">
    <source>
        <dbReference type="SAM" id="MobiDB-lite"/>
    </source>
</evidence>
<reference evidence="2 3" key="1">
    <citation type="submission" date="2024-01" db="EMBL/GenBank/DDBJ databases">
        <authorList>
            <consortium name="Genoscope - CEA"/>
            <person name="William W."/>
        </authorList>
    </citation>
    <scope>NUCLEOTIDE SEQUENCE [LARGE SCALE GENOMIC DNA]</scope>
    <source>
        <strain evidence="2 3">29B2s-10</strain>
    </source>
</reference>
<protein>
    <recommendedName>
        <fullName evidence="4">Cyclin</fullName>
    </recommendedName>
</protein>
<dbReference type="CDD" id="cd20558">
    <property type="entry name" value="CYCLIN_ScPCL7-like"/>
    <property type="match status" value="1"/>
</dbReference>
<name>A0ABP0EHM7_9ASCO</name>
<evidence type="ECO:0000313" key="3">
    <source>
        <dbReference type="Proteomes" id="UP001497600"/>
    </source>
</evidence>
<gene>
    <name evidence="2" type="ORF">CAAN4_E10792</name>
</gene>
<dbReference type="Proteomes" id="UP001497600">
    <property type="component" value="Chromosome E"/>
</dbReference>
<organism evidence="2 3">
    <name type="scientific">[Candida] anglica</name>
    <dbReference type="NCBI Taxonomy" id="148631"/>
    <lineage>
        <taxon>Eukaryota</taxon>
        <taxon>Fungi</taxon>
        <taxon>Dikarya</taxon>
        <taxon>Ascomycota</taxon>
        <taxon>Saccharomycotina</taxon>
        <taxon>Pichiomycetes</taxon>
        <taxon>Debaryomycetaceae</taxon>
        <taxon>Kurtzmaniella</taxon>
    </lineage>
</organism>
<proteinExistence type="predicted"/>
<feature type="compositionally biased region" description="Basic and acidic residues" evidence="1">
    <location>
        <begin position="429"/>
        <end position="445"/>
    </location>
</feature>
<feature type="compositionally biased region" description="Polar residues" evidence="1">
    <location>
        <begin position="101"/>
        <end position="119"/>
    </location>
</feature>
<feature type="compositionally biased region" description="Polar residues" evidence="1">
    <location>
        <begin position="1"/>
        <end position="43"/>
    </location>
</feature>
<feature type="compositionally biased region" description="Polar residues" evidence="1">
    <location>
        <begin position="136"/>
        <end position="165"/>
    </location>
</feature>
<feature type="region of interest" description="Disordered" evidence="1">
    <location>
        <begin position="626"/>
        <end position="659"/>
    </location>
</feature>
<feature type="compositionally biased region" description="Low complexity" evidence="1">
    <location>
        <begin position="645"/>
        <end position="659"/>
    </location>
</feature>
<feature type="compositionally biased region" description="Acidic residues" evidence="1">
    <location>
        <begin position="446"/>
        <end position="461"/>
    </location>
</feature>
<feature type="compositionally biased region" description="Low complexity" evidence="1">
    <location>
        <begin position="120"/>
        <end position="135"/>
    </location>
</feature>
<feature type="compositionally biased region" description="Polar residues" evidence="1">
    <location>
        <begin position="313"/>
        <end position="322"/>
    </location>
</feature>
<feature type="region of interest" description="Disordered" evidence="1">
    <location>
        <begin position="260"/>
        <end position="327"/>
    </location>
</feature>
<feature type="compositionally biased region" description="Low complexity" evidence="1">
    <location>
        <begin position="289"/>
        <end position="312"/>
    </location>
</feature>
<feature type="compositionally biased region" description="Low complexity" evidence="1">
    <location>
        <begin position="46"/>
        <end position="62"/>
    </location>
</feature>
<evidence type="ECO:0000313" key="2">
    <source>
        <dbReference type="EMBL" id="CAK7908559.1"/>
    </source>
</evidence>
<evidence type="ECO:0008006" key="4">
    <source>
        <dbReference type="Google" id="ProtNLM"/>
    </source>
</evidence>
<dbReference type="Pfam" id="PF08613">
    <property type="entry name" value="Cyclin"/>
    <property type="match status" value="1"/>
</dbReference>
<feature type="compositionally biased region" description="Polar residues" evidence="1">
    <location>
        <begin position="188"/>
        <end position="201"/>
    </location>
</feature>
<feature type="compositionally biased region" description="Low complexity" evidence="1">
    <location>
        <begin position="175"/>
        <end position="187"/>
    </location>
</feature>
<feature type="region of interest" description="Disordered" evidence="1">
    <location>
        <begin position="421"/>
        <end position="461"/>
    </location>
</feature>
<keyword evidence="3" id="KW-1185">Reference proteome</keyword>
<dbReference type="PANTHER" id="PTHR15615">
    <property type="match status" value="1"/>
</dbReference>
<dbReference type="EMBL" id="OZ004257">
    <property type="protein sequence ID" value="CAK7908559.1"/>
    <property type="molecule type" value="Genomic_DNA"/>
</dbReference>